<feature type="domain" description="F-box" evidence="7">
    <location>
        <begin position="137"/>
        <end position="184"/>
    </location>
</feature>
<dbReference type="PANTHER" id="PTHR19849">
    <property type="entry name" value="PHOSPHOLIPASE A-2-ACTIVATING PROTEIN"/>
    <property type="match status" value="1"/>
</dbReference>
<keyword evidence="9" id="KW-1185">Reference proteome</keyword>
<dbReference type="Pfam" id="PF12937">
    <property type="entry name" value="F-box-like"/>
    <property type="match status" value="1"/>
</dbReference>
<dbReference type="Gene3D" id="2.130.10.10">
    <property type="entry name" value="YVTN repeat-like/Quinoprotein amine dehydrogenase"/>
    <property type="match status" value="1"/>
</dbReference>
<dbReference type="SMART" id="SM00320">
    <property type="entry name" value="WD40"/>
    <property type="match status" value="7"/>
</dbReference>
<feature type="compositionally biased region" description="Polar residues" evidence="6">
    <location>
        <begin position="694"/>
        <end position="703"/>
    </location>
</feature>
<feature type="repeat" description="WD" evidence="5">
    <location>
        <begin position="455"/>
        <end position="494"/>
    </location>
</feature>
<feature type="region of interest" description="Disordered" evidence="6">
    <location>
        <begin position="197"/>
        <end position="266"/>
    </location>
</feature>
<organism evidence="8 9">
    <name type="scientific">Sporothrix epigloea</name>
    <dbReference type="NCBI Taxonomy" id="1892477"/>
    <lineage>
        <taxon>Eukaryota</taxon>
        <taxon>Fungi</taxon>
        <taxon>Dikarya</taxon>
        <taxon>Ascomycota</taxon>
        <taxon>Pezizomycotina</taxon>
        <taxon>Sordariomycetes</taxon>
        <taxon>Sordariomycetidae</taxon>
        <taxon>Ophiostomatales</taxon>
        <taxon>Ophiostomataceae</taxon>
        <taxon>Sporothrix</taxon>
    </lineage>
</organism>
<gene>
    <name evidence="8" type="ORF">SEPCBS57363_004888</name>
</gene>
<dbReference type="PROSITE" id="PS50294">
    <property type="entry name" value="WD_REPEATS_REGION"/>
    <property type="match status" value="5"/>
</dbReference>
<feature type="compositionally biased region" description="Low complexity" evidence="6">
    <location>
        <begin position="242"/>
        <end position="262"/>
    </location>
</feature>
<dbReference type="InterPro" id="IPR036047">
    <property type="entry name" value="F-box-like_dom_sf"/>
</dbReference>
<evidence type="ECO:0000256" key="1">
    <source>
        <dbReference type="ARBA" id="ARBA00007968"/>
    </source>
</evidence>
<feature type="repeat" description="WD" evidence="5">
    <location>
        <begin position="415"/>
        <end position="454"/>
    </location>
</feature>
<dbReference type="PROSITE" id="PS00678">
    <property type="entry name" value="WD_REPEATS_1"/>
    <property type="match status" value="4"/>
</dbReference>
<dbReference type="CDD" id="cd00200">
    <property type="entry name" value="WD40"/>
    <property type="match status" value="1"/>
</dbReference>
<dbReference type="InterPro" id="IPR036322">
    <property type="entry name" value="WD40_repeat_dom_sf"/>
</dbReference>
<feature type="region of interest" description="Disordered" evidence="6">
    <location>
        <begin position="665"/>
        <end position="703"/>
    </location>
</feature>
<keyword evidence="4" id="KW-0677">Repeat</keyword>
<proteinExistence type="inferred from homology"/>
<dbReference type="InterPro" id="IPR001810">
    <property type="entry name" value="F-box_dom"/>
</dbReference>
<dbReference type="SUPFAM" id="SSF50978">
    <property type="entry name" value="WD40 repeat-like"/>
    <property type="match status" value="1"/>
</dbReference>
<dbReference type="InterPro" id="IPR015943">
    <property type="entry name" value="WD40/YVTN_repeat-like_dom_sf"/>
</dbReference>
<feature type="compositionally biased region" description="Pro residues" evidence="6">
    <location>
        <begin position="62"/>
        <end position="72"/>
    </location>
</feature>
<dbReference type="PRINTS" id="PR00320">
    <property type="entry name" value="GPROTEINBRPT"/>
</dbReference>
<feature type="compositionally biased region" description="Basic and acidic residues" evidence="6">
    <location>
        <begin position="11"/>
        <end position="23"/>
    </location>
</feature>
<feature type="repeat" description="WD" evidence="5">
    <location>
        <begin position="374"/>
        <end position="414"/>
    </location>
</feature>
<dbReference type="SMART" id="SM00256">
    <property type="entry name" value="FBOX"/>
    <property type="match status" value="1"/>
</dbReference>
<evidence type="ECO:0000256" key="3">
    <source>
        <dbReference type="ARBA" id="ARBA00022574"/>
    </source>
</evidence>
<evidence type="ECO:0000313" key="8">
    <source>
        <dbReference type="EMBL" id="CAK7271958.1"/>
    </source>
</evidence>
<keyword evidence="3 5" id="KW-0853">WD repeat</keyword>
<dbReference type="InterPro" id="IPR019775">
    <property type="entry name" value="WD40_repeat_CS"/>
</dbReference>
<dbReference type="Gene3D" id="1.20.1280.50">
    <property type="match status" value="1"/>
</dbReference>
<comment type="caution">
    <text evidence="8">The sequence shown here is derived from an EMBL/GenBank/DDBJ whole genome shotgun (WGS) entry which is preliminary data.</text>
</comment>
<dbReference type="PROSITE" id="PS50082">
    <property type="entry name" value="WD_REPEATS_2"/>
    <property type="match status" value="6"/>
</dbReference>
<reference evidence="8 9" key="1">
    <citation type="submission" date="2024-01" db="EMBL/GenBank/DDBJ databases">
        <authorList>
            <person name="Allen C."/>
            <person name="Tagirdzhanova G."/>
        </authorList>
    </citation>
    <scope>NUCLEOTIDE SEQUENCE [LARGE SCALE GENOMIC DNA]</scope>
    <source>
        <strain evidence="8 9">CBS 573.63</strain>
    </source>
</reference>
<name>A0ABP0DUI4_9PEZI</name>
<evidence type="ECO:0000256" key="2">
    <source>
        <dbReference type="ARBA" id="ARBA00022490"/>
    </source>
</evidence>
<protein>
    <recommendedName>
        <fullName evidence="7">F-box domain-containing protein</fullName>
    </recommendedName>
</protein>
<sequence>MFSYQKPASLSDRRGSAFAHDELSLNNSVNPVKAAQTRPSRGPPTPCLTTPAAEYDQTMTGSPPPPPTPAASPGPSHVKPDWVDAGADDGFLDSKIQQHFKSCSGPQKTRLLADLLKLCTSHELSFVHQFVSPLLKKDPFTSLPNELCLRILSFIDDPKVLARASQVSRRWRDLLSDDVTWKNLCVKHDYERHLSEVESAAPSTPVREATPTTFPLSISDSENPTHNMPSLVPDEHSVPMATSRSLDGGGSTTTSRSPSIGRNRSQCRSYKSHFKQRFLVDAAWRTGGQTITKNITQDGGLVTSLHLTSKYIIVALDNARIYVFDTKGENQKTLQGHVMGVWAMVPWDDMLVSGGCDRDVRVWDLTTGQCVHTLRGHTSTVRCLKMSDENTAISGSRDTMLRVWDVRTGLCKNVLTGHQASVRCLEVHGDIVVSGSYDTTARIWSISEGRCLHTLQGHYSQIYAIAFDGTKVATGSLDTSVRIWNAATGECQAVLQGHTSLVGQLQMRGDTLVTGGSDGSVRVWSLSRFCPIHRLAAHDNSVTSLQFDDTRVVSGGSDGRVKVWDLKTGQMVRELISYGEAVWRVAFEDEKCVAMALRSGRTVMEVWSFSPPTDVSSDRPSLVPQLSWEAPVSSASTSSQSPALATALSTAQNLEAGMDLELRRLRQQDMTRQGSTGDDIAMRDAGPATVSLPPGSSTFTDDD</sequence>
<dbReference type="Pfam" id="PF00400">
    <property type="entry name" value="WD40"/>
    <property type="match status" value="6"/>
</dbReference>
<feature type="repeat" description="WD" evidence="5">
    <location>
        <begin position="334"/>
        <end position="373"/>
    </location>
</feature>
<evidence type="ECO:0000256" key="4">
    <source>
        <dbReference type="ARBA" id="ARBA00022737"/>
    </source>
</evidence>
<feature type="repeat" description="WD" evidence="5">
    <location>
        <begin position="495"/>
        <end position="527"/>
    </location>
</feature>
<comment type="similarity">
    <text evidence="1">Belongs to the WD repeat MET30/SCONB/SCON-2 family.</text>
</comment>
<dbReference type="PROSITE" id="PS50181">
    <property type="entry name" value="FBOX"/>
    <property type="match status" value="1"/>
</dbReference>
<evidence type="ECO:0000256" key="6">
    <source>
        <dbReference type="SAM" id="MobiDB-lite"/>
    </source>
</evidence>
<dbReference type="Proteomes" id="UP001642501">
    <property type="component" value="Unassembled WGS sequence"/>
</dbReference>
<feature type="repeat" description="WD" evidence="5">
    <location>
        <begin position="535"/>
        <end position="574"/>
    </location>
</feature>
<feature type="region of interest" description="Disordered" evidence="6">
    <location>
        <begin position="1"/>
        <end position="84"/>
    </location>
</feature>
<dbReference type="EMBL" id="CAWUOM010000098">
    <property type="protein sequence ID" value="CAK7271958.1"/>
    <property type="molecule type" value="Genomic_DNA"/>
</dbReference>
<evidence type="ECO:0000259" key="7">
    <source>
        <dbReference type="PROSITE" id="PS50181"/>
    </source>
</evidence>
<evidence type="ECO:0000313" key="9">
    <source>
        <dbReference type="Proteomes" id="UP001642501"/>
    </source>
</evidence>
<feature type="compositionally biased region" description="Polar residues" evidence="6">
    <location>
        <begin position="210"/>
        <end position="228"/>
    </location>
</feature>
<dbReference type="InterPro" id="IPR020472">
    <property type="entry name" value="WD40_PAC1"/>
</dbReference>
<accession>A0ABP0DUI4</accession>
<keyword evidence="2" id="KW-0963">Cytoplasm</keyword>
<evidence type="ECO:0000256" key="5">
    <source>
        <dbReference type="PROSITE-ProRule" id="PRU00221"/>
    </source>
</evidence>
<dbReference type="SUPFAM" id="SSF81383">
    <property type="entry name" value="F-box domain"/>
    <property type="match status" value="1"/>
</dbReference>
<dbReference type="InterPro" id="IPR001680">
    <property type="entry name" value="WD40_rpt"/>
</dbReference>
<dbReference type="PANTHER" id="PTHR19849:SF0">
    <property type="entry name" value="PHOSPHOLIPASE A-2-ACTIVATING PROTEIN"/>
    <property type="match status" value="1"/>
</dbReference>